<protein>
    <recommendedName>
        <fullName evidence="4">Lipoprotein</fullName>
    </recommendedName>
</protein>
<dbReference type="RefSeq" id="WP_219876475.1">
    <property type="nucleotide sequence ID" value="NZ_JAHYXK010000003.1"/>
</dbReference>
<dbReference type="EMBL" id="JAHYXK010000003">
    <property type="protein sequence ID" value="MBW7466608.1"/>
    <property type="molecule type" value="Genomic_DNA"/>
</dbReference>
<name>A0ABS7CRZ0_9BACT</name>
<keyword evidence="1" id="KW-0732">Signal</keyword>
<feature type="chain" id="PRO_5045246776" description="Lipoprotein" evidence="1">
    <location>
        <begin position="21"/>
        <end position="126"/>
    </location>
</feature>
<evidence type="ECO:0008006" key="4">
    <source>
        <dbReference type="Google" id="ProtNLM"/>
    </source>
</evidence>
<keyword evidence="3" id="KW-1185">Reference proteome</keyword>
<proteinExistence type="predicted"/>
<evidence type="ECO:0000313" key="2">
    <source>
        <dbReference type="EMBL" id="MBW7466608.1"/>
    </source>
</evidence>
<comment type="caution">
    <text evidence="2">The sequence shown here is derived from an EMBL/GenBank/DDBJ whole genome shotgun (WGS) entry which is preliminary data.</text>
</comment>
<feature type="signal peptide" evidence="1">
    <location>
        <begin position="1"/>
        <end position="20"/>
    </location>
</feature>
<sequence length="126" mass="14460">MKKYLQMGMLSLLLVSVFSACERMSGISPYAFSGSNESAASLTTENEKDRVVQAALQEDAQQARKMPLKQFARYMKVRHHYYKDYHTAYQDDFVSITVNGDKMRIETRKGKVKIEYTGEQVTNTTE</sequence>
<gene>
    <name evidence="2" type="ORF">K0O23_05980</name>
</gene>
<dbReference type="PROSITE" id="PS51257">
    <property type="entry name" value="PROKAR_LIPOPROTEIN"/>
    <property type="match status" value="1"/>
</dbReference>
<evidence type="ECO:0000256" key="1">
    <source>
        <dbReference type="SAM" id="SignalP"/>
    </source>
</evidence>
<accession>A0ABS7CRZ0</accession>
<evidence type="ECO:0000313" key="3">
    <source>
        <dbReference type="Proteomes" id="UP000813018"/>
    </source>
</evidence>
<organism evidence="2 3">
    <name type="scientific">Pontibacter aydingkolensis</name>
    <dbReference type="NCBI Taxonomy" id="1911536"/>
    <lineage>
        <taxon>Bacteria</taxon>
        <taxon>Pseudomonadati</taxon>
        <taxon>Bacteroidota</taxon>
        <taxon>Cytophagia</taxon>
        <taxon>Cytophagales</taxon>
        <taxon>Hymenobacteraceae</taxon>
        <taxon>Pontibacter</taxon>
    </lineage>
</organism>
<reference evidence="2 3" key="1">
    <citation type="journal article" date="2016" name="Int. J. Syst. Evol. Microbiol.">
        <title>Pontibacter aydingkolensis sp. nov., isolated from soil of a salt lake.</title>
        <authorList>
            <person name="Osman G."/>
            <person name="Zhang T."/>
            <person name="Lou K."/>
            <person name="Gao Y."/>
            <person name="Chang W."/>
            <person name="Lin Q."/>
            <person name="Yang H.M."/>
            <person name="Huo X.D."/>
            <person name="Wang N."/>
        </authorList>
    </citation>
    <scope>NUCLEOTIDE SEQUENCE [LARGE SCALE GENOMIC DNA]</scope>
    <source>
        <strain evidence="2 3">KACC 19255</strain>
    </source>
</reference>
<dbReference type="Proteomes" id="UP000813018">
    <property type="component" value="Unassembled WGS sequence"/>
</dbReference>